<dbReference type="PATRIC" id="fig|135735.6.peg.2553"/>
<dbReference type="AlphaFoldDB" id="A0A1X7ECN3"/>
<dbReference type="EMBL" id="CP011974">
    <property type="protein sequence ID" value="AKO92779.1"/>
    <property type="molecule type" value="Genomic_DNA"/>
</dbReference>
<dbReference type="PROSITE" id="PS51257">
    <property type="entry name" value="PROKAR_LIPOPROTEIN"/>
    <property type="match status" value="1"/>
</dbReference>
<dbReference type="RefSeq" id="WP_046217314.1">
    <property type="nucleotide sequence ID" value="NZ_CP011974.1"/>
</dbReference>
<evidence type="ECO:0000313" key="1">
    <source>
        <dbReference type="EMBL" id="AKO92779.1"/>
    </source>
</evidence>
<dbReference type="GeneID" id="93701493"/>
<proteinExistence type="predicted"/>
<keyword evidence="2" id="KW-1185">Reference proteome</keyword>
<organism evidence="1 2">
    <name type="scientific">Priestia filamentosa</name>
    <dbReference type="NCBI Taxonomy" id="1402861"/>
    <lineage>
        <taxon>Bacteria</taxon>
        <taxon>Bacillati</taxon>
        <taxon>Bacillota</taxon>
        <taxon>Bacilli</taxon>
        <taxon>Bacillales</taxon>
        <taxon>Bacillaceae</taxon>
        <taxon>Priestia</taxon>
    </lineage>
</organism>
<accession>A0A0H4KKG1</accession>
<reference evidence="1 2" key="1">
    <citation type="journal article" date="2015" name="PLoS ONE">
        <title>Genome Sequence of Bacillus endophyticus and Analysis of Its Companion Mechanism in the Ketogulonigenium vulgare-Bacillus Strain Consortium.</title>
        <authorList>
            <person name="Jia N."/>
            <person name="Du J."/>
            <person name="Ding M.Z."/>
            <person name="Gao F."/>
            <person name="Yuan Y.J."/>
        </authorList>
    </citation>
    <scope>NUCLEOTIDE SEQUENCE [LARGE SCALE GENOMIC DNA]</scope>
    <source>
        <strain evidence="1 2">Hbe603</strain>
    </source>
</reference>
<dbReference type="OrthoDB" id="1909991at2"/>
<accession>A0A1X7ECN3</accession>
<dbReference type="KEGG" id="beo:BEH_12185"/>
<gene>
    <name evidence="1" type="ORF">BEH_12185</name>
</gene>
<evidence type="ECO:0000313" key="2">
    <source>
        <dbReference type="Proteomes" id="UP000036202"/>
    </source>
</evidence>
<sequence>MKKIRFLTLLLFAGSLLIACSNKTIASESAKPTVKEILKEDSNADIIQLNDTVYKAGVD</sequence>
<reference evidence="2" key="2">
    <citation type="submission" date="2015-06" db="EMBL/GenBank/DDBJ databases">
        <title>Genome Sequence of Bacillus endophyticus and Analysis of its Companion Mechanism in the Ketogulonigenium vulgare-Bacillus strain Consortium.</title>
        <authorList>
            <person name="Jia N."/>
            <person name="Du J."/>
            <person name="Ding M.-Z."/>
            <person name="Gao F."/>
            <person name="Yuan Y.-J."/>
        </authorList>
    </citation>
    <scope>NUCLEOTIDE SEQUENCE [LARGE SCALE GENOMIC DNA]</scope>
    <source>
        <strain evidence="2">Hbe603</strain>
    </source>
</reference>
<protein>
    <submittedName>
        <fullName evidence="1">Uncharacterized protein</fullName>
    </submittedName>
</protein>
<dbReference type="Proteomes" id="UP000036202">
    <property type="component" value="Chromosome"/>
</dbReference>
<name>A0A1X7ECN3_9BACI</name>